<dbReference type="InterPro" id="IPR025398">
    <property type="entry name" value="DUF4371"/>
</dbReference>
<organism evidence="2 3">
    <name type="scientific">Striga hermonthica</name>
    <name type="common">Purple witchweed</name>
    <name type="synonym">Buchnera hermonthica</name>
    <dbReference type="NCBI Taxonomy" id="68872"/>
    <lineage>
        <taxon>Eukaryota</taxon>
        <taxon>Viridiplantae</taxon>
        <taxon>Streptophyta</taxon>
        <taxon>Embryophyta</taxon>
        <taxon>Tracheophyta</taxon>
        <taxon>Spermatophyta</taxon>
        <taxon>Magnoliopsida</taxon>
        <taxon>eudicotyledons</taxon>
        <taxon>Gunneridae</taxon>
        <taxon>Pentapetalae</taxon>
        <taxon>asterids</taxon>
        <taxon>lamiids</taxon>
        <taxon>Lamiales</taxon>
        <taxon>Orobanchaceae</taxon>
        <taxon>Buchnereae</taxon>
        <taxon>Striga</taxon>
    </lineage>
</organism>
<dbReference type="Pfam" id="PF14291">
    <property type="entry name" value="DUF4371"/>
    <property type="match status" value="1"/>
</dbReference>
<evidence type="ECO:0000313" key="2">
    <source>
        <dbReference type="EMBL" id="CAA0826218.1"/>
    </source>
</evidence>
<dbReference type="PANTHER" id="PTHR45749">
    <property type="match status" value="1"/>
</dbReference>
<dbReference type="Proteomes" id="UP001153555">
    <property type="component" value="Unassembled WGS sequence"/>
</dbReference>
<name>A0A9N7NCQ1_STRHE</name>
<gene>
    <name evidence="2" type="ORF">SHERM_22604</name>
</gene>
<dbReference type="PANTHER" id="PTHR45749:SF37">
    <property type="entry name" value="OS05G0311600 PROTEIN"/>
    <property type="match status" value="1"/>
</dbReference>
<feature type="non-terminal residue" evidence="2">
    <location>
        <position position="111"/>
    </location>
</feature>
<feature type="non-terminal residue" evidence="2">
    <location>
        <position position="1"/>
    </location>
</feature>
<dbReference type="AlphaFoldDB" id="A0A9N7NCQ1"/>
<keyword evidence="3" id="KW-1185">Reference proteome</keyword>
<proteinExistence type="predicted"/>
<protein>
    <submittedName>
        <fullName evidence="2">TTF-type zinc finger protein with HAT dimerisation domain</fullName>
    </submittedName>
</protein>
<dbReference type="EMBL" id="CACSLK010027388">
    <property type="protein sequence ID" value="CAA0826218.1"/>
    <property type="molecule type" value="Genomic_DNA"/>
</dbReference>
<evidence type="ECO:0000259" key="1">
    <source>
        <dbReference type="Pfam" id="PF14291"/>
    </source>
</evidence>
<accession>A0A9N7NCQ1</accession>
<evidence type="ECO:0000313" key="3">
    <source>
        <dbReference type="Proteomes" id="UP001153555"/>
    </source>
</evidence>
<dbReference type="OrthoDB" id="6621980at2759"/>
<sequence>FVDICGFVRHRFFDLVHVCDTKAITLKDAIFSTLSRHNLDIQNIRGQGYDGASNMRGEFNGLHALIAKECPYAYCVHFLAHRLQLALVGTSKEVIPVYHFFTTLNFIINVV</sequence>
<comment type="caution">
    <text evidence="2">The sequence shown here is derived from an EMBL/GenBank/DDBJ whole genome shotgun (WGS) entry which is preliminary data.</text>
</comment>
<feature type="domain" description="DUF4371" evidence="1">
    <location>
        <begin position="1"/>
        <end position="61"/>
    </location>
</feature>
<reference evidence="2" key="1">
    <citation type="submission" date="2019-12" db="EMBL/GenBank/DDBJ databases">
        <authorList>
            <person name="Scholes J."/>
        </authorList>
    </citation>
    <scope>NUCLEOTIDE SEQUENCE</scope>
</reference>